<sequence>EFRNYKKELEEVTDYRQLFAQLLKSDDKHLTGKLMIRISICLRGCDKFLDMPSRKRRGVTGHNEYLKLIQSITQLLNAMKAHLKKEGVIPPRPAQPVQQMVTRPVKITLRVDPDWKQSTKPSPRNQEERFEFVKWCKANVELLGDIPIEDRYEFYLENK</sequence>
<reference evidence="1" key="1">
    <citation type="submission" date="2022-08" db="EMBL/GenBank/DDBJ databases">
        <authorList>
            <person name="Deng Y."/>
            <person name="Han X.-F."/>
            <person name="Zhang Y.-Q."/>
        </authorList>
    </citation>
    <scope>NUCLEOTIDE SEQUENCE</scope>
    <source>
        <strain evidence="1">CPCC 203386</strain>
    </source>
</reference>
<keyword evidence="2" id="KW-1185">Reference proteome</keyword>
<comment type="caution">
    <text evidence="1">The sequence shown here is derived from an EMBL/GenBank/DDBJ whole genome shotgun (WGS) entry which is preliminary data.</text>
</comment>
<dbReference type="RefSeq" id="WP_259543517.1">
    <property type="nucleotide sequence ID" value="NZ_JANLCJ010000488.1"/>
</dbReference>
<dbReference type="EMBL" id="JANLCJ010000488">
    <property type="protein sequence ID" value="MCS5737190.1"/>
    <property type="molecule type" value="Genomic_DNA"/>
</dbReference>
<dbReference type="Proteomes" id="UP001165586">
    <property type="component" value="Unassembled WGS sequence"/>
</dbReference>
<feature type="non-terminal residue" evidence="1">
    <location>
        <position position="1"/>
    </location>
</feature>
<evidence type="ECO:0000313" key="2">
    <source>
        <dbReference type="Proteomes" id="UP001165586"/>
    </source>
</evidence>
<evidence type="ECO:0000313" key="1">
    <source>
        <dbReference type="EMBL" id="MCS5737190.1"/>
    </source>
</evidence>
<name>A0ABT2HB60_9MICO</name>
<accession>A0ABT2HB60</accession>
<protein>
    <submittedName>
        <fullName evidence="1">Uncharacterized protein</fullName>
    </submittedName>
</protein>
<gene>
    <name evidence="1" type="ORF">N1032_26025</name>
</gene>
<organism evidence="1 2">
    <name type="scientific">Herbiconiux daphne</name>
    <dbReference type="NCBI Taxonomy" id="2970914"/>
    <lineage>
        <taxon>Bacteria</taxon>
        <taxon>Bacillati</taxon>
        <taxon>Actinomycetota</taxon>
        <taxon>Actinomycetes</taxon>
        <taxon>Micrococcales</taxon>
        <taxon>Microbacteriaceae</taxon>
        <taxon>Herbiconiux</taxon>
    </lineage>
</organism>
<proteinExistence type="predicted"/>